<sequence length="306" mass="35739">MHITTKRSTRILFAPLIKLTEWMGVHFPVTLVRIRYFFRFHKCVNLKNPRDLNEKILYLKLFTDTSRWSICADKYRVREYVEECGLGNYLVKLYGVWFRVDDFHLKDLPDSFILKANNGDGKGSNLVVKNKFDWKEDELRHVIKTWLGKKNIGALAAEPQYKKMTPCVIAEELLPLEKGGKSLVDYKIWCFNGKPYCIWTCSDRDNNGTEVMTYDLDWKPMPEVCVFDSRYREGKVMVKPQNLNEMLTVAECLAKPFPEVRLDLYNVNGKIYFGEITFTSLGGMMDFYTPEFLLKMGGMVDLNYGM</sequence>
<dbReference type="AlphaFoldDB" id="A0A413IKZ7"/>
<protein>
    <submittedName>
        <fullName evidence="1">Uncharacterized protein</fullName>
    </submittedName>
</protein>
<gene>
    <name evidence="1" type="ORF">DXA50_13785</name>
</gene>
<dbReference type="SUPFAM" id="SSF56059">
    <property type="entry name" value="Glutathione synthetase ATP-binding domain-like"/>
    <property type="match status" value="1"/>
</dbReference>
<dbReference type="Pfam" id="PF14305">
    <property type="entry name" value="ATPgrasp_TupA"/>
    <property type="match status" value="1"/>
</dbReference>
<evidence type="ECO:0000313" key="2">
    <source>
        <dbReference type="Proteomes" id="UP000286063"/>
    </source>
</evidence>
<dbReference type="OrthoDB" id="9791827at2"/>
<dbReference type="EMBL" id="QSCR01000026">
    <property type="protein sequence ID" value="RGY15013.1"/>
    <property type="molecule type" value="Genomic_DNA"/>
</dbReference>
<organism evidence="1 2">
    <name type="scientific">Butyricimonas virosa</name>
    <dbReference type="NCBI Taxonomy" id="544645"/>
    <lineage>
        <taxon>Bacteria</taxon>
        <taxon>Pseudomonadati</taxon>
        <taxon>Bacteroidota</taxon>
        <taxon>Bacteroidia</taxon>
        <taxon>Bacteroidales</taxon>
        <taxon>Odoribacteraceae</taxon>
        <taxon>Butyricimonas</taxon>
    </lineage>
</organism>
<comment type="caution">
    <text evidence="1">The sequence shown here is derived from an EMBL/GenBank/DDBJ whole genome shotgun (WGS) entry which is preliminary data.</text>
</comment>
<evidence type="ECO:0000313" key="1">
    <source>
        <dbReference type="EMBL" id="RGY15013.1"/>
    </source>
</evidence>
<dbReference type="InterPro" id="IPR029465">
    <property type="entry name" value="ATPgrasp_TupA"/>
</dbReference>
<accession>A0A413IKZ7</accession>
<dbReference type="Proteomes" id="UP000286063">
    <property type="component" value="Unassembled WGS sequence"/>
</dbReference>
<name>A0A413IKZ7_9BACT</name>
<proteinExistence type="predicted"/>
<reference evidence="1 2" key="1">
    <citation type="submission" date="2018-08" db="EMBL/GenBank/DDBJ databases">
        <title>A genome reference for cultivated species of the human gut microbiota.</title>
        <authorList>
            <person name="Zou Y."/>
            <person name="Xue W."/>
            <person name="Luo G."/>
        </authorList>
    </citation>
    <scope>NUCLEOTIDE SEQUENCE [LARGE SCALE GENOMIC DNA]</scope>
    <source>
        <strain evidence="1 2">OF02-7</strain>
    </source>
</reference>